<protein>
    <submittedName>
        <fullName evidence="1">Uncharacterized protein</fullName>
    </submittedName>
</protein>
<dbReference type="RefSeq" id="WP_238217274.1">
    <property type="nucleotide sequence ID" value="NZ_BPUS01000027.1"/>
</dbReference>
<comment type="caution">
    <text evidence="1">The sequence shown here is derived from an EMBL/GenBank/DDBJ whole genome shotgun (WGS) entry which is preliminary data.</text>
</comment>
<dbReference type="Proteomes" id="UP001055111">
    <property type="component" value="Unassembled WGS sequence"/>
</dbReference>
<reference evidence="1" key="1">
    <citation type="submission" date="2022-09" db="EMBL/GenBank/DDBJ databases">
        <title>Isolation and characterization of 3-chlorobenzoate degrading bacteria from soils in Shizuoka.</title>
        <authorList>
            <person name="Ifat A."/>
            <person name="Ogawa N."/>
            <person name="Kimbara K."/>
            <person name="Moriuchi R."/>
            <person name="Dohra H."/>
            <person name="Shintani M."/>
        </authorList>
    </citation>
    <scope>NUCLEOTIDE SEQUENCE</scope>
    <source>
        <strain evidence="1">19CS4-2</strain>
    </source>
</reference>
<evidence type="ECO:0000313" key="1">
    <source>
        <dbReference type="EMBL" id="GJH29808.1"/>
    </source>
</evidence>
<organism evidence="1 2">
    <name type="scientific">Caballeronia novacaledonica</name>
    <dbReference type="NCBI Taxonomy" id="1544861"/>
    <lineage>
        <taxon>Bacteria</taxon>
        <taxon>Pseudomonadati</taxon>
        <taxon>Pseudomonadota</taxon>
        <taxon>Betaproteobacteria</taxon>
        <taxon>Burkholderiales</taxon>
        <taxon>Burkholderiaceae</taxon>
        <taxon>Caballeronia</taxon>
    </lineage>
</organism>
<dbReference type="EMBL" id="BPUS01000027">
    <property type="protein sequence ID" value="GJH29808.1"/>
    <property type="molecule type" value="Genomic_DNA"/>
</dbReference>
<gene>
    <name evidence="1" type="ORF">CBA19CS42_34850</name>
</gene>
<sequence length="94" mass="10382">MNASRICSSATLPSCSFGASPFGDPGHWVVNRAGYARFIARDHRKIAFVHVPDYLMFSHLERTGYTEAPRAAAIRLDTLVCIEEGGAEMARRLL</sequence>
<evidence type="ECO:0000313" key="2">
    <source>
        <dbReference type="Proteomes" id="UP001055111"/>
    </source>
</evidence>
<proteinExistence type="predicted"/>
<accession>A0AA37IJE2</accession>
<name>A0AA37IJE2_9BURK</name>
<dbReference type="AlphaFoldDB" id="A0AA37IJE2"/>